<dbReference type="EMBL" id="JAVFWL010000002">
    <property type="protein sequence ID" value="KAK6737480.1"/>
    <property type="molecule type" value="Genomic_DNA"/>
</dbReference>
<feature type="chain" id="PRO_5046105015" description="Activin types I and II receptor domain protein" evidence="1">
    <location>
        <begin position="18"/>
        <end position="132"/>
    </location>
</feature>
<keyword evidence="3" id="KW-1185">Reference proteome</keyword>
<dbReference type="Proteomes" id="UP001303046">
    <property type="component" value="Unassembled WGS sequence"/>
</dbReference>
<evidence type="ECO:0000313" key="3">
    <source>
        <dbReference type="Proteomes" id="UP001303046"/>
    </source>
</evidence>
<comment type="caution">
    <text evidence="2">The sequence shown here is derived from an EMBL/GenBank/DDBJ whole genome shotgun (WGS) entry which is preliminary data.</text>
</comment>
<reference evidence="2 3" key="1">
    <citation type="submission" date="2023-08" db="EMBL/GenBank/DDBJ databases">
        <title>A Necator americanus chromosomal reference genome.</title>
        <authorList>
            <person name="Ilik V."/>
            <person name="Petrzelkova K.J."/>
            <person name="Pardy F."/>
            <person name="Fuh T."/>
            <person name="Niatou-Singa F.S."/>
            <person name="Gouil Q."/>
            <person name="Baker L."/>
            <person name="Ritchie M.E."/>
            <person name="Jex A.R."/>
            <person name="Gazzola D."/>
            <person name="Li H."/>
            <person name="Toshio Fujiwara R."/>
            <person name="Zhan B."/>
            <person name="Aroian R.V."/>
            <person name="Pafco B."/>
            <person name="Schwarz E.M."/>
        </authorList>
    </citation>
    <scope>NUCLEOTIDE SEQUENCE [LARGE SCALE GENOMIC DNA]</scope>
    <source>
        <strain evidence="2 3">Aroian</strain>
        <tissue evidence="2">Whole animal</tissue>
    </source>
</reference>
<organism evidence="2 3">
    <name type="scientific">Necator americanus</name>
    <name type="common">Human hookworm</name>
    <dbReference type="NCBI Taxonomy" id="51031"/>
    <lineage>
        <taxon>Eukaryota</taxon>
        <taxon>Metazoa</taxon>
        <taxon>Ecdysozoa</taxon>
        <taxon>Nematoda</taxon>
        <taxon>Chromadorea</taxon>
        <taxon>Rhabditida</taxon>
        <taxon>Rhabditina</taxon>
        <taxon>Rhabditomorpha</taxon>
        <taxon>Strongyloidea</taxon>
        <taxon>Ancylostomatidae</taxon>
        <taxon>Bunostominae</taxon>
        <taxon>Necator</taxon>
    </lineage>
</organism>
<proteinExistence type="predicted"/>
<evidence type="ECO:0000313" key="2">
    <source>
        <dbReference type="EMBL" id="KAK6737480.1"/>
    </source>
</evidence>
<accession>A0ABR1CHV3</accession>
<sequence>MQLENCLFMMAFTYCAALDCYSGAKDRNDRWVDNILSIKECNQGEICSVQVITKRNEEVTYELGCTASQGFVGHVGCGNILSKEYTKATICVCNYNMCNLDLLIGRNPESVEYLKLVLPFSTWLPTGSVEDC</sequence>
<protein>
    <recommendedName>
        <fullName evidence="4">Activin types I and II receptor domain protein</fullName>
    </recommendedName>
</protein>
<keyword evidence="1" id="KW-0732">Signal</keyword>
<gene>
    <name evidence="2" type="primary">Necator_chrII.g7699</name>
    <name evidence="2" type="ORF">RB195_019905</name>
</gene>
<name>A0ABR1CHV3_NECAM</name>
<feature type="signal peptide" evidence="1">
    <location>
        <begin position="1"/>
        <end position="17"/>
    </location>
</feature>
<evidence type="ECO:0000256" key="1">
    <source>
        <dbReference type="SAM" id="SignalP"/>
    </source>
</evidence>
<evidence type="ECO:0008006" key="4">
    <source>
        <dbReference type="Google" id="ProtNLM"/>
    </source>
</evidence>